<dbReference type="GO" id="GO:0008168">
    <property type="term" value="F:methyltransferase activity"/>
    <property type="evidence" value="ECO:0007669"/>
    <property type="project" value="UniProtKB-KW"/>
</dbReference>
<dbReference type="Pfam" id="PF04672">
    <property type="entry name" value="Methyltransf_19"/>
    <property type="match status" value="1"/>
</dbReference>
<keyword evidence="1" id="KW-0808">Transferase</keyword>
<organism evidence="1 2">
    <name type="scientific">Actinoallomurus acaciae</name>
    <dbReference type="NCBI Taxonomy" id="502577"/>
    <lineage>
        <taxon>Bacteria</taxon>
        <taxon>Bacillati</taxon>
        <taxon>Actinomycetota</taxon>
        <taxon>Actinomycetes</taxon>
        <taxon>Streptosporangiales</taxon>
        <taxon>Thermomonosporaceae</taxon>
        <taxon>Actinoallomurus</taxon>
    </lineage>
</organism>
<proteinExistence type="predicted"/>
<dbReference type="Gene3D" id="3.40.50.150">
    <property type="entry name" value="Vaccinia Virus protein VP39"/>
    <property type="match status" value="1"/>
</dbReference>
<evidence type="ECO:0000313" key="1">
    <source>
        <dbReference type="EMBL" id="MFB9831286.1"/>
    </source>
</evidence>
<dbReference type="InterPro" id="IPR029063">
    <property type="entry name" value="SAM-dependent_MTases_sf"/>
</dbReference>
<sequence length="44" mass="4976">MLPFFDGTHLLDPGLVYSSDWRRERNTPPSPSAVWNYAGVGVIR</sequence>
<protein>
    <submittedName>
        <fullName evidence="1">SAM-dependent methyltransferase</fullName>
        <ecNumber evidence="1">2.1.1.-</ecNumber>
    </submittedName>
</protein>
<dbReference type="EC" id="2.1.1.-" evidence="1"/>
<dbReference type="GO" id="GO:0032259">
    <property type="term" value="P:methylation"/>
    <property type="evidence" value="ECO:0007669"/>
    <property type="project" value="UniProtKB-KW"/>
</dbReference>
<dbReference type="EMBL" id="JBHLZP010000014">
    <property type="protein sequence ID" value="MFB9831286.1"/>
    <property type="molecule type" value="Genomic_DNA"/>
</dbReference>
<dbReference type="RefSeq" id="WP_378195195.1">
    <property type="nucleotide sequence ID" value="NZ_JBHLZP010000014.1"/>
</dbReference>
<dbReference type="Proteomes" id="UP001589627">
    <property type="component" value="Unassembled WGS sequence"/>
</dbReference>
<accession>A0ABV5Y9N1</accession>
<keyword evidence="2" id="KW-1185">Reference proteome</keyword>
<comment type="caution">
    <text evidence="1">The sequence shown here is derived from an EMBL/GenBank/DDBJ whole genome shotgun (WGS) entry which is preliminary data.</text>
</comment>
<evidence type="ECO:0000313" key="2">
    <source>
        <dbReference type="Proteomes" id="UP001589627"/>
    </source>
</evidence>
<dbReference type="InterPro" id="IPR006764">
    <property type="entry name" value="SAM_dep_MeTrfase_SAV2177_type"/>
</dbReference>
<name>A0ABV5Y9N1_9ACTN</name>
<gene>
    <name evidence="1" type="ORF">ACFFNX_03690</name>
</gene>
<reference evidence="1 2" key="1">
    <citation type="submission" date="2024-09" db="EMBL/GenBank/DDBJ databases">
        <authorList>
            <person name="Sun Q."/>
            <person name="Mori K."/>
        </authorList>
    </citation>
    <scope>NUCLEOTIDE SEQUENCE [LARGE SCALE GENOMIC DNA]</scope>
    <source>
        <strain evidence="1 2">TBRC 0563</strain>
    </source>
</reference>
<keyword evidence="1" id="KW-0489">Methyltransferase</keyword>